<feature type="region of interest" description="Disordered" evidence="1">
    <location>
        <begin position="67"/>
        <end position="87"/>
    </location>
</feature>
<evidence type="ECO:0000313" key="2">
    <source>
        <dbReference type="EMBL" id="GGM78934.1"/>
    </source>
</evidence>
<protein>
    <submittedName>
        <fullName evidence="2">Uncharacterized protein</fullName>
    </submittedName>
</protein>
<dbReference type="EMBL" id="BMNC01000002">
    <property type="protein sequence ID" value="GGM78934.1"/>
    <property type="molecule type" value="Genomic_DNA"/>
</dbReference>
<comment type="caution">
    <text evidence="2">The sequence shown here is derived from an EMBL/GenBank/DDBJ whole genome shotgun (WGS) entry which is preliminary data.</text>
</comment>
<evidence type="ECO:0000256" key="1">
    <source>
        <dbReference type="SAM" id="MobiDB-lite"/>
    </source>
</evidence>
<sequence>MPNPSSVEIHATYPTAPTPLQSRRPSALMSSVSADNAKSGSTATALTHTMNRTMSAGRAYRISTFDTPQHAAAATSSANPSNGELSP</sequence>
<proteinExistence type="predicted"/>
<evidence type="ECO:0000313" key="3">
    <source>
        <dbReference type="Proteomes" id="UP000597656"/>
    </source>
</evidence>
<feature type="region of interest" description="Disordered" evidence="1">
    <location>
        <begin position="1"/>
        <end position="46"/>
    </location>
</feature>
<gene>
    <name evidence="2" type="ORF">GCM10011609_13380</name>
</gene>
<accession>A0ABQ2HG40</accession>
<feature type="compositionally biased region" description="Polar residues" evidence="1">
    <location>
        <begin position="18"/>
        <end position="46"/>
    </location>
</feature>
<organism evidence="2 3">
    <name type="scientific">Lentzea pudingi</name>
    <dbReference type="NCBI Taxonomy" id="1789439"/>
    <lineage>
        <taxon>Bacteria</taxon>
        <taxon>Bacillati</taxon>
        <taxon>Actinomycetota</taxon>
        <taxon>Actinomycetes</taxon>
        <taxon>Pseudonocardiales</taxon>
        <taxon>Pseudonocardiaceae</taxon>
        <taxon>Lentzea</taxon>
    </lineage>
</organism>
<dbReference type="Proteomes" id="UP000597656">
    <property type="component" value="Unassembled WGS sequence"/>
</dbReference>
<reference evidence="3" key="1">
    <citation type="journal article" date="2019" name="Int. J. Syst. Evol. Microbiol.">
        <title>The Global Catalogue of Microorganisms (GCM) 10K type strain sequencing project: providing services to taxonomists for standard genome sequencing and annotation.</title>
        <authorList>
            <consortium name="The Broad Institute Genomics Platform"/>
            <consortium name="The Broad Institute Genome Sequencing Center for Infectious Disease"/>
            <person name="Wu L."/>
            <person name="Ma J."/>
        </authorList>
    </citation>
    <scope>NUCLEOTIDE SEQUENCE [LARGE SCALE GENOMIC DNA]</scope>
    <source>
        <strain evidence="3">CGMCC 4.7319</strain>
    </source>
</reference>
<name>A0ABQ2HG40_9PSEU</name>
<keyword evidence="3" id="KW-1185">Reference proteome</keyword>